<organism evidence="16">
    <name type="scientific">Salmonella houtenae</name>
    <dbReference type="NCBI Taxonomy" id="59205"/>
    <lineage>
        <taxon>Bacteria</taxon>
        <taxon>Pseudomonadati</taxon>
        <taxon>Pseudomonadota</taxon>
        <taxon>Gammaproteobacteria</taxon>
        <taxon>Enterobacterales</taxon>
        <taxon>Enterobacteriaceae</taxon>
        <taxon>Salmonella</taxon>
    </lineage>
</organism>
<dbReference type="GO" id="GO:0009366">
    <property type="term" value="C:enterobactin synthetase complex"/>
    <property type="evidence" value="ECO:0007669"/>
    <property type="project" value="InterPro"/>
</dbReference>
<dbReference type="GO" id="GO:0008897">
    <property type="term" value="F:holo-[acyl-carrier-protein] synthase activity"/>
    <property type="evidence" value="ECO:0007669"/>
    <property type="project" value="InterPro"/>
</dbReference>
<evidence type="ECO:0000256" key="10">
    <source>
        <dbReference type="ARBA" id="ARBA00049176"/>
    </source>
</evidence>
<dbReference type="PANTHER" id="PTHR38096">
    <property type="entry name" value="ENTEROBACTIN SYNTHASE COMPONENT D"/>
    <property type="match status" value="1"/>
</dbReference>
<accession>A0A5Y2S908</accession>
<dbReference type="UniPathway" id="UPA00017"/>
<feature type="binding site" evidence="12">
    <location>
        <position position="63"/>
    </location>
    <ligand>
        <name>CoA</name>
        <dbReference type="ChEBI" id="CHEBI:57287"/>
    </ligand>
</feature>
<gene>
    <name evidence="16" type="ORF">FNH47_02850</name>
</gene>
<dbReference type="EMBL" id="AAILSW010000003">
    <property type="protein sequence ID" value="ECF6073009.1"/>
    <property type="molecule type" value="Genomic_DNA"/>
</dbReference>
<feature type="binding site" evidence="12">
    <location>
        <position position="71"/>
    </location>
    <ligand>
        <name>CoA</name>
        <dbReference type="ChEBI" id="CHEBI:57287"/>
    </ligand>
</feature>
<evidence type="ECO:0000259" key="15">
    <source>
        <dbReference type="Pfam" id="PF17837"/>
    </source>
</evidence>
<dbReference type="GO" id="GO:0005886">
    <property type="term" value="C:plasma membrane"/>
    <property type="evidence" value="ECO:0007669"/>
    <property type="project" value="TreeGrafter"/>
</dbReference>
<comment type="pathway">
    <text evidence="2">Siderophore biosynthesis; enterobactin biosynthesis.</text>
</comment>
<dbReference type="InterPro" id="IPR008278">
    <property type="entry name" value="4-PPantetheinyl_Trfase_dom"/>
</dbReference>
<protein>
    <recommendedName>
        <fullName evidence="5">Enterobactin synthase component D</fullName>
    </recommendedName>
    <alternativeName>
        <fullName evidence="8">4'-phosphopantetheinyl transferase EntD</fullName>
    </alternativeName>
    <alternativeName>
        <fullName evidence="9">Enterochelin synthase D</fullName>
    </alternativeName>
</protein>
<evidence type="ECO:0000256" key="4">
    <source>
        <dbReference type="ARBA" id="ARBA00011503"/>
    </source>
</evidence>
<comment type="catalytic activity">
    <reaction evidence="11">
        <text>apo-[peptidyl-carrier protein] + CoA = holo-[peptidyl-carrier protein] + adenosine 3',5'-bisphosphate + H(+)</text>
        <dbReference type="Rhea" id="RHEA:46228"/>
        <dbReference type="Rhea" id="RHEA-COMP:11479"/>
        <dbReference type="Rhea" id="RHEA-COMP:11480"/>
        <dbReference type="ChEBI" id="CHEBI:15378"/>
        <dbReference type="ChEBI" id="CHEBI:29999"/>
        <dbReference type="ChEBI" id="CHEBI:57287"/>
        <dbReference type="ChEBI" id="CHEBI:58343"/>
        <dbReference type="ChEBI" id="CHEBI:64479"/>
    </reaction>
</comment>
<dbReference type="SUPFAM" id="SSF56214">
    <property type="entry name" value="4'-phosphopantetheinyl transferase"/>
    <property type="match status" value="1"/>
</dbReference>
<evidence type="ECO:0000256" key="6">
    <source>
        <dbReference type="ARBA" id="ARBA00022679"/>
    </source>
</evidence>
<comment type="subunit">
    <text evidence="4">EntB, EntD, EntE, and EntF form a multienzyme complex called enterobactin synthase.</text>
</comment>
<dbReference type="PANTHER" id="PTHR38096:SF1">
    <property type="entry name" value="ENTEROBACTIN SYNTHASE COMPONENT D"/>
    <property type="match status" value="1"/>
</dbReference>
<evidence type="ECO:0000256" key="5">
    <source>
        <dbReference type="ARBA" id="ARBA00019087"/>
    </source>
</evidence>
<comment type="cofactor">
    <cofactor evidence="13">
        <name>Mg(2+)</name>
        <dbReference type="ChEBI" id="CHEBI:18420"/>
    </cofactor>
</comment>
<dbReference type="InterPro" id="IPR003542">
    <property type="entry name" value="Enbac_synth_compD-like"/>
</dbReference>
<feature type="domain" description="4'-phosphopantetheinyl transferase N-terminal" evidence="15">
    <location>
        <begin position="56"/>
        <end position="116"/>
    </location>
</feature>
<feature type="binding site" evidence="12">
    <location>
        <position position="176"/>
    </location>
    <ligand>
        <name>CoA</name>
        <dbReference type="ChEBI" id="CHEBI:57287"/>
    </ligand>
</feature>
<dbReference type="GO" id="GO:0000287">
    <property type="term" value="F:magnesium ion binding"/>
    <property type="evidence" value="ECO:0007669"/>
    <property type="project" value="InterPro"/>
</dbReference>
<keyword evidence="7" id="KW-0259">Enterobactin biosynthesis</keyword>
<evidence type="ECO:0000313" key="16">
    <source>
        <dbReference type="EMBL" id="ECF6073009.1"/>
    </source>
</evidence>
<dbReference type="Gene3D" id="3.90.470.20">
    <property type="entry name" value="4'-phosphopantetheinyl transferase domain"/>
    <property type="match status" value="1"/>
</dbReference>
<sequence>MFTFEKHIPLSAFIRQQSMGVVTHQPEVSVCLVAFDSSCYRDTLFTQLSIPFPDILKSAVTKRRAEYLAGRYAASQLLQEAGCNDAVTMGADRAPVWPVGWWGSISHTEKWAIAILGPHRFNTRLGIDIEMLRPDVMLEIANTFTIASERNVLATNHLPYETALLIAFSAKESLFKALYPQAQNFFGFEAAKLCELRPYPNRFTLELTRQLAPDLHASYRIHGYYLMGETDVTTMIV</sequence>
<evidence type="ECO:0000256" key="11">
    <source>
        <dbReference type="ARBA" id="ARBA00049191"/>
    </source>
</evidence>
<evidence type="ECO:0000256" key="7">
    <source>
        <dbReference type="ARBA" id="ARBA00023191"/>
    </source>
</evidence>
<dbReference type="PRINTS" id="PR01399">
    <property type="entry name" value="ENTSNTHTASED"/>
</dbReference>
<dbReference type="AlphaFoldDB" id="A0A5Y2S908"/>
<dbReference type="Proteomes" id="UP000839836">
    <property type="component" value="Unassembled WGS sequence"/>
</dbReference>
<proteinExistence type="inferred from homology"/>
<keyword evidence="6 16" id="KW-0808">Transferase</keyword>
<evidence type="ECO:0000256" key="1">
    <source>
        <dbReference type="ARBA" id="ARBA00003937"/>
    </source>
</evidence>
<feature type="binding site" evidence="12">
    <location>
        <position position="172"/>
    </location>
    <ligand>
        <name>CoA</name>
        <dbReference type="ChEBI" id="CHEBI:57287"/>
    </ligand>
</feature>
<feature type="domain" description="4'-phosphopantetheinyl transferase" evidence="14">
    <location>
        <begin position="125"/>
        <end position="204"/>
    </location>
</feature>
<name>A0A5Y2S908_SALHO</name>
<dbReference type="Pfam" id="PF01648">
    <property type="entry name" value="ACPS"/>
    <property type="match status" value="1"/>
</dbReference>
<dbReference type="InterPro" id="IPR041354">
    <property type="entry name" value="4PPT_N"/>
</dbReference>
<comment type="similarity">
    <text evidence="3">Belongs to the P-Pant transferase superfamily. EntD family.</text>
</comment>
<feature type="binding site" evidence="12">
    <location>
        <position position="128"/>
    </location>
    <ligand>
        <name>CoA</name>
        <dbReference type="ChEBI" id="CHEBI:57287"/>
    </ligand>
</feature>
<feature type="binding site" evidence="13">
    <location>
        <position position="128"/>
    </location>
    <ligand>
        <name>Mg(2+)</name>
        <dbReference type="ChEBI" id="CHEBI:18420"/>
    </ligand>
</feature>
<evidence type="ECO:0000259" key="14">
    <source>
        <dbReference type="Pfam" id="PF01648"/>
    </source>
</evidence>
<evidence type="ECO:0000256" key="13">
    <source>
        <dbReference type="PIRSR" id="PIRSR603542-2"/>
    </source>
</evidence>
<comment type="function">
    <text evidence="1">Involved in the biosynthesis of the siderophore enterobactin (enterochelin), which is a macrocyclic trimeric lactone of N-(2,3-dihydroxybenzoyl)-serine. The serine trilactone serves as a scaffolding for the three catechol functionalities that provide hexadentate coordination for the tightly ligated iron(2+) atoms. Plays an essential role in the assembly of the enterobactin by catalyzing the transfer of the 4'-phosphopantetheine (Ppant) moiety from coenzyme A to the apo-domains of both EntB (ArCP domain) and EntF (PCP domain) to yield their holo-forms which make them competent for the activation of 2,3-dihydroxybenzoate (DHB) and L-serine, respectively.</text>
</comment>
<keyword evidence="13" id="KW-0460">Magnesium</keyword>
<evidence type="ECO:0000256" key="2">
    <source>
        <dbReference type="ARBA" id="ARBA00004993"/>
    </source>
</evidence>
<feature type="binding site" evidence="13">
    <location>
        <position position="130"/>
    </location>
    <ligand>
        <name>Mg(2+)</name>
        <dbReference type="ChEBI" id="CHEBI:18420"/>
    </ligand>
</feature>
<evidence type="ECO:0000256" key="8">
    <source>
        <dbReference type="ARBA" id="ARBA00029894"/>
    </source>
</evidence>
<feature type="binding site" evidence="12">
    <location>
        <begin position="106"/>
        <end position="107"/>
    </location>
    <ligand>
        <name>CoA</name>
        <dbReference type="ChEBI" id="CHEBI:57287"/>
    </ligand>
</feature>
<reference evidence="16" key="1">
    <citation type="submission" date="2019-07" db="EMBL/GenBank/DDBJ databases">
        <authorList>
            <person name="Ashton P.M."/>
            <person name="Dallman T."/>
            <person name="Nair S."/>
            <person name="De Pinna E."/>
            <person name="Peters T."/>
            <person name="Grant K."/>
        </authorList>
    </citation>
    <scope>NUCLEOTIDE SEQUENCE [LARGE SCALE GENOMIC DNA]</scope>
    <source>
        <strain evidence="16">674345</strain>
    </source>
</reference>
<dbReference type="GO" id="GO:0009239">
    <property type="term" value="P:enterobactin biosynthetic process"/>
    <property type="evidence" value="ECO:0007669"/>
    <property type="project" value="UniProtKB-UniPathway"/>
</dbReference>
<evidence type="ECO:0000256" key="3">
    <source>
        <dbReference type="ARBA" id="ARBA00008342"/>
    </source>
</evidence>
<comment type="caution">
    <text evidence="16">The sequence shown here is derived from an EMBL/GenBank/DDBJ whole genome shotgun (WGS) entry which is preliminary data.</text>
</comment>
<evidence type="ECO:0000256" key="12">
    <source>
        <dbReference type="PIRSR" id="PIRSR603542-1"/>
    </source>
</evidence>
<dbReference type="Pfam" id="PF17837">
    <property type="entry name" value="4PPT_N"/>
    <property type="match status" value="1"/>
</dbReference>
<dbReference type="InterPro" id="IPR037143">
    <property type="entry name" value="4-PPantetheinyl_Trfase_dom_sf"/>
</dbReference>
<keyword evidence="13" id="KW-0479">Metal-binding</keyword>
<evidence type="ECO:0000256" key="9">
    <source>
        <dbReference type="ARBA" id="ARBA00031996"/>
    </source>
</evidence>
<feature type="binding site" evidence="13">
    <location>
        <position position="129"/>
    </location>
    <ligand>
        <name>Mg(2+)</name>
        <dbReference type="ChEBI" id="CHEBI:18420"/>
    </ligand>
</feature>
<comment type="catalytic activity">
    <reaction evidence="10">
        <text>apo-[aryl-carrier protein] + CoA = holo-[aryl-carrier protein] + adenosine 3',5'-bisphosphate + H(+)</text>
        <dbReference type="Rhea" id="RHEA:48404"/>
        <dbReference type="Rhea" id="RHEA-COMP:15903"/>
        <dbReference type="Rhea" id="RHEA-COMP:17557"/>
        <dbReference type="ChEBI" id="CHEBI:15378"/>
        <dbReference type="ChEBI" id="CHEBI:29999"/>
        <dbReference type="ChEBI" id="CHEBI:57287"/>
        <dbReference type="ChEBI" id="CHEBI:58343"/>
        <dbReference type="ChEBI" id="CHEBI:64479"/>
    </reaction>
</comment>